<evidence type="ECO:0000313" key="10">
    <source>
        <dbReference type="EMBL" id="MSS41606.1"/>
    </source>
</evidence>
<keyword evidence="2" id="KW-0444">Lipid biosynthesis</keyword>
<feature type="domain" description="Acyl-ACP thioesterase N-terminal hotdog" evidence="8">
    <location>
        <begin position="6"/>
        <end position="128"/>
    </location>
</feature>
<keyword evidence="3" id="KW-0378">Hydrolase</keyword>
<sequence>MQRDNQYTFKSRVRFSEVDHTKRITLPGIVNYFQDCSNFQSEELGLGVDHFAKYKRAWILSAWQVVIDRYPSLGEEINVSTWATEFNGLYGLRNFCMEDEGRQMTACANSVWVYMDIEKGRPAKPGEDETKAYGEGEPLKMEYAPRKIALAKDAEPMDAFPVRKYHIDTNEHVNNCQYVQMALEVLKERMEVRQLRVEYKRSAVYGDVIYPRTAYEKDRTVVELCDEAGKPYAVVELK</sequence>
<dbReference type="AlphaFoldDB" id="A0A844F871"/>
<dbReference type="GO" id="GO:0000036">
    <property type="term" value="F:acyl carrier activity"/>
    <property type="evidence" value="ECO:0007669"/>
    <property type="project" value="TreeGrafter"/>
</dbReference>
<accession>A0A844F871</accession>
<keyword evidence="7" id="KW-0275">Fatty acid biosynthesis</keyword>
<keyword evidence="5" id="KW-0809">Transit peptide</keyword>
<proteinExistence type="inferred from homology"/>
<dbReference type="GO" id="GO:0016297">
    <property type="term" value="F:fatty acyl-[ACP] hydrolase activity"/>
    <property type="evidence" value="ECO:0007669"/>
    <property type="project" value="InterPro"/>
</dbReference>
<protein>
    <submittedName>
        <fullName evidence="10">Acyl-[acyl-carrier-protein] thioesterase</fullName>
    </submittedName>
</protein>
<dbReference type="PANTHER" id="PTHR31727:SF6">
    <property type="entry name" value="OLEOYL-ACYL CARRIER PROTEIN THIOESTERASE 1, CHLOROPLASTIC"/>
    <property type="match status" value="1"/>
</dbReference>
<comment type="similarity">
    <text evidence="1">Belongs to the acyl-ACP thioesterase family.</text>
</comment>
<dbReference type="InterPro" id="IPR045023">
    <property type="entry name" value="FATA/B"/>
</dbReference>
<dbReference type="InterPro" id="IPR029069">
    <property type="entry name" value="HotDog_dom_sf"/>
</dbReference>
<feature type="domain" description="Acyl-ACP thioesterase-like C-terminal" evidence="9">
    <location>
        <begin position="153"/>
        <end position="215"/>
    </location>
</feature>
<evidence type="ECO:0000256" key="4">
    <source>
        <dbReference type="ARBA" id="ARBA00022832"/>
    </source>
</evidence>
<evidence type="ECO:0000256" key="2">
    <source>
        <dbReference type="ARBA" id="ARBA00022516"/>
    </source>
</evidence>
<dbReference type="RefSeq" id="WP_154321993.1">
    <property type="nucleotide sequence ID" value="NZ_CAMBVY010000001.1"/>
</dbReference>
<dbReference type="Gene3D" id="3.10.129.10">
    <property type="entry name" value="Hotdog Thioesterase"/>
    <property type="match status" value="1"/>
</dbReference>
<dbReference type="InterPro" id="IPR049427">
    <property type="entry name" value="Acyl-ACP_TE_C"/>
</dbReference>
<evidence type="ECO:0000256" key="1">
    <source>
        <dbReference type="ARBA" id="ARBA00006500"/>
    </source>
</evidence>
<keyword evidence="4" id="KW-0276">Fatty acid metabolism</keyword>
<gene>
    <name evidence="10" type="ORF">FYJ37_15020</name>
</gene>
<reference evidence="10 11" key="1">
    <citation type="submission" date="2019-08" db="EMBL/GenBank/DDBJ databases">
        <title>In-depth cultivation of the pig gut microbiome towards novel bacterial diversity and tailored functional studies.</title>
        <authorList>
            <person name="Wylensek D."/>
            <person name="Hitch T.C.A."/>
            <person name="Clavel T."/>
        </authorList>
    </citation>
    <scope>NUCLEOTIDE SEQUENCE [LARGE SCALE GENOMIC DNA]</scope>
    <source>
        <strain evidence="10 11">BL-389-WT-3D</strain>
    </source>
</reference>
<evidence type="ECO:0000256" key="5">
    <source>
        <dbReference type="ARBA" id="ARBA00022946"/>
    </source>
</evidence>
<dbReference type="Pfam" id="PF01643">
    <property type="entry name" value="Acyl-ACP_TE"/>
    <property type="match status" value="1"/>
</dbReference>
<dbReference type="InterPro" id="IPR002864">
    <property type="entry name" value="Acyl-ACP_thioesterase_NHD"/>
</dbReference>
<dbReference type="EMBL" id="VUMB01000042">
    <property type="protein sequence ID" value="MSS41606.1"/>
    <property type="molecule type" value="Genomic_DNA"/>
</dbReference>
<evidence type="ECO:0000256" key="7">
    <source>
        <dbReference type="ARBA" id="ARBA00023160"/>
    </source>
</evidence>
<evidence type="ECO:0000259" key="9">
    <source>
        <dbReference type="Pfam" id="PF20791"/>
    </source>
</evidence>
<organism evidence="10 11">
    <name type="scientific">Clostridium scindens (strain JCM 10418 / VPI 12708)</name>
    <dbReference type="NCBI Taxonomy" id="29347"/>
    <lineage>
        <taxon>Bacteria</taxon>
        <taxon>Bacillati</taxon>
        <taxon>Bacillota</taxon>
        <taxon>Clostridia</taxon>
        <taxon>Lachnospirales</taxon>
        <taxon>Lachnospiraceae</taxon>
    </lineage>
</organism>
<name>A0A844F871_CLOSV</name>
<evidence type="ECO:0000259" key="8">
    <source>
        <dbReference type="Pfam" id="PF01643"/>
    </source>
</evidence>
<dbReference type="Pfam" id="PF20791">
    <property type="entry name" value="Acyl-ACP_TE_C"/>
    <property type="match status" value="1"/>
</dbReference>
<evidence type="ECO:0000313" key="11">
    <source>
        <dbReference type="Proteomes" id="UP000462363"/>
    </source>
</evidence>
<dbReference type="Proteomes" id="UP000462363">
    <property type="component" value="Unassembled WGS sequence"/>
</dbReference>
<evidence type="ECO:0000256" key="3">
    <source>
        <dbReference type="ARBA" id="ARBA00022801"/>
    </source>
</evidence>
<evidence type="ECO:0000256" key="6">
    <source>
        <dbReference type="ARBA" id="ARBA00023098"/>
    </source>
</evidence>
<dbReference type="PANTHER" id="PTHR31727">
    <property type="entry name" value="OLEOYL-ACYL CARRIER PROTEIN THIOESTERASE 1, CHLOROPLASTIC"/>
    <property type="match status" value="1"/>
</dbReference>
<dbReference type="CDD" id="cd00586">
    <property type="entry name" value="4HBT"/>
    <property type="match status" value="1"/>
</dbReference>
<comment type="caution">
    <text evidence="10">The sequence shown here is derived from an EMBL/GenBank/DDBJ whole genome shotgun (WGS) entry which is preliminary data.</text>
</comment>
<dbReference type="SUPFAM" id="SSF54637">
    <property type="entry name" value="Thioesterase/thiol ester dehydrase-isomerase"/>
    <property type="match status" value="2"/>
</dbReference>
<keyword evidence="6" id="KW-0443">Lipid metabolism</keyword>